<evidence type="ECO:0000313" key="4">
    <source>
        <dbReference type="Proteomes" id="UP000799424"/>
    </source>
</evidence>
<evidence type="ECO:0000256" key="1">
    <source>
        <dbReference type="SAM" id="MobiDB-lite"/>
    </source>
</evidence>
<dbReference type="InterPro" id="IPR036020">
    <property type="entry name" value="WW_dom_sf"/>
</dbReference>
<evidence type="ECO:0000313" key="3">
    <source>
        <dbReference type="EMBL" id="KAF2820317.1"/>
    </source>
</evidence>
<reference evidence="3" key="1">
    <citation type="journal article" date="2020" name="Stud. Mycol.">
        <title>101 Dothideomycetes genomes: a test case for predicting lifestyles and emergence of pathogens.</title>
        <authorList>
            <person name="Haridas S."/>
            <person name="Albert R."/>
            <person name="Binder M."/>
            <person name="Bloem J."/>
            <person name="Labutti K."/>
            <person name="Salamov A."/>
            <person name="Andreopoulos B."/>
            <person name="Baker S."/>
            <person name="Barry K."/>
            <person name="Bills G."/>
            <person name="Bluhm B."/>
            <person name="Cannon C."/>
            <person name="Castanera R."/>
            <person name="Culley D."/>
            <person name="Daum C."/>
            <person name="Ezra D."/>
            <person name="Gonzalez J."/>
            <person name="Henrissat B."/>
            <person name="Kuo A."/>
            <person name="Liang C."/>
            <person name="Lipzen A."/>
            <person name="Lutzoni F."/>
            <person name="Magnuson J."/>
            <person name="Mondo S."/>
            <person name="Nolan M."/>
            <person name="Ohm R."/>
            <person name="Pangilinan J."/>
            <person name="Park H.-J."/>
            <person name="Ramirez L."/>
            <person name="Alfaro M."/>
            <person name="Sun H."/>
            <person name="Tritt A."/>
            <person name="Yoshinaga Y."/>
            <person name="Zwiers L.-H."/>
            <person name="Turgeon B."/>
            <person name="Goodwin S."/>
            <person name="Spatafora J."/>
            <person name="Crous P."/>
            <person name="Grigoriev I."/>
        </authorList>
    </citation>
    <scope>NUCLEOTIDE SEQUENCE</scope>
    <source>
        <strain evidence="3">CBS 113818</strain>
    </source>
</reference>
<feature type="compositionally biased region" description="Low complexity" evidence="1">
    <location>
        <begin position="249"/>
        <end position="264"/>
    </location>
</feature>
<dbReference type="EMBL" id="MU006241">
    <property type="protein sequence ID" value="KAF2820317.1"/>
    <property type="molecule type" value="Genomic_DNA"/>
</dbReference>
<dbReference type="InterPro" id="IPR001202">
    <property type="entry name" value="WW_dom"/>
</dbReference>
<dbReference type="AlphaFoldDB" id="A0A6A6ZJC8"/>
<proteinExistence type="predicted"/>
<feature type="compositionally biased region" description="Pro residues" evidence="1">
    <location>
        <begin position="96"/>
        <end position="115"/>
    </location>
</feature>
<name>A0A6A6ZJC8_9PLEO</name>
<dbReference type="PROSITE" id="PS01159">
    <property type="entry name" value="WW_DOMAIN_1"/>
    <property type="match status" value="1"/>
</dbReference>
<keyword evidence="4" id="KW-1185">Reference proteome</keyword>
<feature type="compositionally biased region" description="Pro residues" evidence="1">
    <location>
        <begin position="144"/>
        <end position="157"/>
    </location>
</feature>
<dbReference type="SUPFAM" id="SSF51045">
    <property type="entry name" value="WW domain"/>
    <property type="match status" value="1"/>
</dbReference>
<dbReference type="SMART" id="SM00456">
    <property type="entry name" value="WW"/>
    <property type="match status" value="1"/>
</dbReference>
<gene>
    <name evidence="3" type="ORF">CC86DRAFT_119579</name>
</gene>
<organism evidence="3 4">
    <name type="scientific">Ophiobolus disseminans</name>
    <dbReference type="NCBI Taxonomy" id="1469910"/>
    <lineage>
        <taxon>Eukaryota</taxon>
        <taxon>Fungi</taxon>
        <taxon>Dikarya</taxon>
        <taxon>Ascomycota</taxon>
        <taxon>Pezizomycotina</taxon>
        <taxon>Dothideomycetes</taxon>
        <taxon>Pleosporomycetidae</taxon>
        <taxon>Pleosporales</taxon>
        <taxon>Pleosporineae</taxon>
        <taxon>Phaeosphaeriaceae</taxon>
        <taxon>Ophiobolus</taxon>
    </lineage>
</organism>
<evidence type="ECO:0000259" key="2">
    <source>
        <dbReference type="PROSITE" id="PS50020"/>
    </source>
</evidence>
<dbReference type="Pfam" id="PF00397">
    <property type="entry name" value="WW"/>
    <property type="match status" value="1"/>
</dbReference>
<feature type="region of interest" description="Disordered" evidence="1">
    <location>
        <begin position="1"/>
        <end position="209"/>
    </location>
</feature>
<accession>A0A6A6ZJC8</accession>
<feature type="compositionally biased region" description="Basic and acidic residues" evidence="1">
    <location>
        <begin position="282"/>
        <end position="302"/>
    </location>
</feature>
<dbReference type="Gene3D" id="2.20.70.10">
    <property type="match status" value="1"/>
</dbReference>
<dbReference type="Proteomes" id="UP000799424">
    <property type="component" value="Unassembled WGS sequence"/>
</dbReference>
<feature type="compositionally biased region" description="Low complexity" evidence="1">
    <location>
        <begin position="56"/>
        <end position="95"/>
    </location>
</feature>
<sequence length="312" mass="33296">MDFLKKKMKELLDDDKKPEKVEKKPEDSHKDVTKDSSHDAPGGASHGERGASDSFYHGPPAGGHPPQQQYPPQGQGYPPQGQGYAPQGYPQQPYGQGPPPIGPPAPMGAPPPMPPGWVQQWDQNSQRWYYVEQATGRTQWDPPSNLPPGPYAPPPTGAPYQAPGGHDERGLFGNTHGHQGHDYTPSGAATNEKEKKKDKEKDKGHSTAMLAAAGIGGVAAGAWIGHELTEDNNKSSSSGYAAAPAAAAPMYGAPPAADPYGSSAYPPPVPTHDADGSSISSSDRESLEEKRQDMIDAQKEYQEELEEAYDSD</sequence>
<dbReference type="CDD" id="cd00201">
    <property type="entry name" value="WW"/>
    <property type="match status" value="1"/>
</dbReference>
<feature type="compositionally biased region" description="Acidic residues" evidence="1">
    <location>
        <begin position="303"/>
        <end position="312"/>
    </location>
</feature>
<feature type="compositionally biased region" description="Basic and acidic residues" evidence="1">
    <location>
        <begin position="191"/>
        <end position="205"/>
    </location>
</feature>
<dbReference type="PROSITE" id="PS50020">
    <property type="entry name" value="WW_DOMAIN_2"/>
    <property type="match status" value="1"/>
</dbReference>
<protein>
    <recommendedName>
        <fullName evidence="2">WW domain-containing protein</fullName>
    </recommendedName>
</protein>
<feature type="domain" description="WW" evidence="2">
    <location>
        <begin position="111"/>
        <end position="145"/>
    </location>
</feature>
<feature type="region of interest" description="Disordered" evidence="1">
    <location>
        <begin position="249"/>
        <end position="312"/>
    </location>
</feature>
<feature type="compositionally biased region" description="Basic and acidic residues" evidence="1">
    <location>
        <begin position="9"/>
        <end position="38"/>
    </location>
</feature>